<dbReference type="InterPro" id="IPR017900">
    <property type="entry name" value="4Fe4S_Fe_S_CS"/>
</dbReference>
<dbReference type="SUPFAM" id="SSF54862">
    <property type="entry name" value="4Fe-4S ferredoxins"/>
    <property type="match status" value="1"/>
</dbReference>
<protein>
    <submittedName>
        <fullName evidence="5">4Fe-4S ferredoxin, iron-sulfur binding domain protein</fullName>
    </submittedName>
</protein>
<dbReference type="PROSITE" id="PS51379">
    <property type="entry name" value="4FE4S_FER_2"/>
    <property type="match status" value="1"/>
</dbReference>
<dbReference type="GO" id="GO:0046872">
    <property type="term" value="F:metal ion binding"/>
    <property type="evidence" value="ECO:0007669"/>
    <property type="project" value="UniProtKB-KW"/>
</dbReference>
<accession>A6TN61</accession>
<keyword evidence="2" id="KW-0408">Iron</keyword>
<name>A6TN61_ALKMQ</name>
<dbReference type="KEGG" id="amt:Amet_1430"/>
<dbReference type="eggNOG" id="COG4231">
    <property type="taxonomic scope" value="Bacteria"/>
</dbReference>
<dbReference type="SUPFAM" id="SSF52218">
    <property type="entry name" value="Flavoproteins"/>
    <property type="match status" value="1"/>
</dbReference>
<evidence type="ECO:0000256" key="3">
    <source>
        <dbReference type="ARBA" id="ARBA00023014"/>
    </source>
</evidence>
<keyword evidence="3" id="KW-0411">Iron-sulfur</keyword>
<dbReference type="STRING" id="293826.Amet_1430"/>
<dbReference type="AlphaFoldDB" id="A6TN61"/>
<sequence length="271" mass="31769">MNTKKRLLIIYHSGAGSTKTIAEIYCQKLSPLYRVEISSINLEYDYKKLSGYDFFIFAFPTYHCEPSHSMMEFINNMPVFKESKEAFALTTCGLYSGNTLRKFIKKCTEKNIIIRGCCSYRAPATDGALLLPPIPMMFSYERKVAKKIEADIQEVKKIIETNVKSIKCPPFKLYTILNYPNKVLGEAKKHNFKIMEEYCAKCYKCMNNCIRNCWETKKSYPEHENVNCEYCFRCVHHCPKEAIILSERTRKRPKLNEKFYHKLKEIIMNEV</sequence>
<dbReference type="EMBL" id="CP000724">
    <property type="protein sequence ID" value="ABR47629.1"/>
    <property type="molecule type" value="Genomic_DNA"/>
</dbReference>
<dbReference type="Gene3D" id="3.40.50.360">
    <property type="match status" value="1"/>
</dbReference>
<dbReference type="GO" id="GO:0051536">
    <property type="term" value="F:iron-sulfur cluster binding"/>
    <property type="evidence" value="ECO:0007669"/>
    <property type="project" value="UniProtKB-KW"/>
</dbReference>
<organism evidence="5 6">
    <name type="scientific">Alkaliphilus metalliredigens (strain QYMF)</name>
    <dbReference type="NCBI Taxonomy" id="293826"/>
    <lineage>
        <taxon>Bacteria</taxon>
        <taxon>Bacillati</taxon>
        <taxon>Bacillota</taxon>
        <taxon>Clostridia</taxon>
        <taxon>Peptostreptococcales</taxon>
        <taxon>Natronincolaceae</taxon>
        <taxon>Alkaliphilus</taxon>
    </lineage>
</organism>
<dbReference type="HOGENOM" id="CLU_068049_0_0_9"/>
<gene>
    <name evidence="5" type="ordered locus">Amet_1430</name>
</gene>
<evidence type="ECO:0000313" key="6">
    <source>
        <dbReference type="Proteomes" id="UP000001572"/>
    </source>
</evidence>
<keyword evidence="6" id="KW-1185">Reference proteome</keyword>
<dbReference type="InterPro" id="IPR047964">
    <property type="entry name" value="EFR1-like"/>
</dbReference>
<evidence type="ECO:0000256" key="2">
    <source>
        <dbReference type="ARBA" id="ARBA00023004"/>
    </source>
</evidence>
<dbReference type="OrthoDB" id="9813995at2"/>
<dbReference type="Gene3D" id="3.30.70.20">
    <property type="match status" value="1"/>
</dbReference>
<dbReference type="RefSeq" id="WP_012062670.1">
    <property type="nucleotide sequence ID" value="NC_009633.1"/>
</dbReference>
<dbReference type="eggNOG" id="COG0716">
    <property type="taxonomic scope" value="Bacteria"/>
</dbReference>
<dbReference type="NCBIfam" id="NF038196">
    <property type="entry name" value="ferrodoxin_EFR1"/>
    <property type="match status" value="1"/>
</dbReference>
<reference evidence="6" key="1">
    <citation type="journal article" date="2016" name="Genome Announc.">
        <title>Complete genome sequence of Alkaliphilus metalliredigens strain QYMF, an alkaliphilic and metal-reducing bacterium isolated from borax-contaminated leachate ponds.</title>
        <authorList>
            <person name="Hwang C."/>
            <person name="Copeland A."/>
            <person name="Lucas S."/>
            <person name="Lapidus A."/>
            <person name="Barry K."/>
            <person name="Detter J.C."/>
            <person name="Glavina Del Rio T."/>
            <person name="Hammon N."/>
            <person name="Israni S."/>
            <person name="Dalin E."/>
            <person name="Tice H."/>
            <person name="Pitluck S."/>
            <person name="Chertkov O."/>
            <person name="Brettin T."/>
            <person name="Bruce D."/>
            <person name="Han C."/>
            <person name="Schmutz J."/>
            <person name="Larimer F."/>
            <person name="Land M.L."/>
            <person name="Hauser L."/>
            <person name="Kyrpides N."/>
            <person name="Mikhailova N."/>
            <person name="Ye Q."/>
            <person name="Zhou J."/>
            <person name="Richardson P."/>
            <person name="Fields M.W."/>
        </authorList>
    </citation>
    <scope>NUCLEOTIDE SEQUENCE [LARGE SCALE GENOMIC DNA]</scope>
    <source>
        <strain evidence="6">QYMF</strain>
    </source>
</reference>
<dbReference type="InterPro" id="IPR029039">
    <property type="entry name" value="Flavoprotein-like_sf"/>
</dbReference>
<dbReference type="InterPro" id="IPR017896">
    <property type="entry name" value="4Fe4S_Fe-S-bd"/>
</dbReference>
<evidence type="ECO:0000259" key="4">
    <source>
        <dbReference type="PROSITE" id="PS51379"/>
    </source>
</evidence>
<proteinExistence type="predicted"/>
<keyword evidence="1" id="KW-0479">Metal-binding</keyword>
<evidence type="ECO:0000313" key="5">
    <source>
        <dbReference type="EMBL" id="ABR47629.1"/>
    </source>
</evidence>
<dbReference type="Proteomes" id="UP000001572">
    <property type="component" value="Chromosome"/>
</dbReference>
<feature type="domain" description="4Fe-4S ferredoxin-type" evidence="4">
    <location>
        <begin position="219"/>
        <end position="248"/>
    </location>
</feature>
<dbReference type="PROSITE" id="PS00198">
    <property type="entry name" value="4FE4S_FER_1"/>
    <property type="match status" value="1"/>
</dbReference>
<evidence type="ECO:0000256" key="1">
    <source>
        <dbReference type="ARBA" id="ARBA00022723"/>
    </source>
</evidence>